<dbReference type="InterPro" id="IPR036388">
    <property type="entry name" value="WH-like_DNA-bd_sf"/>
</dbReference>
<dbReference type="Gene3D" id="1.10.10.10">
    <property type="entry name" value="Winged helix-like DNA-binding domain superfamily/Winged helix DNA-binding domain"/>
    <property type="match status" value="1"/>
</dbReference>
<dbReference type="EMBL" id="CP028103">
    <property type="protein sequence ID" value="AVQ31255.1"/>
    <property type="molecule type" value="Genomic_DNA"/>
</dbReference>
<sequence>MADKVKMEGILERGYGIIAKKVMRDRNLNVVSKAIYAYICSYAGKGKDAFPSQKLLCEDLVISKNTLGKYIKELKDSSYITVVQHKEKGKFTRNLYTINMVLCTESTKISEEDVKSTDRNSKKKIDNSLIGEMKEEIEEKEEWRKGNLNNAPVEIQEILKKYNELELPVFNYRPENYILLKAYRELGTEKLFESLTLMSQSEFVKNNMSINAIFKIENLKKALNGNFKDKKNNQKNEVKKKFVKPVYEDFTGDFIDKILNGTLGGN</sequence>
<organism evidence="1 2">
    <name type="scientific">Fusobacterium varium ATCC 27725</name>
    <dbReference type="NCBI Taxonomy" id="469618"/>
    <lineage>
        <taxon>Bacteria</taxon>
        <taxon>Fusobacteriati</taxon>
        <taxon>Fusobacteriota</taxon>
        <taxon>Fusobacteriia</taxon>
        <taxon>Fusobacteriales</taxon>
        <taxon>Fusobacteriaceae</taxon>
        <taxon>Fusobacterium</taxon>
    </lineage>
</organism>
<gene>
    <name evidence="1" type="ORF">C4N18_08515</name>
</gene>
<keyword evidence="2" id="KW-1185">Reference proteome</keyword>
<dbReference type="Pfam" id="PF13730">
    <property type="entry name" value="HTH_36"/>
    <property type="match status" value="1"/>
</dbReference>
<proteinExistence type="predicted"/>
<dbReference type="RefSeq" id="WP_005947123.1">
    <property type="nucleotide sequence ID" value="NZ_CP028103.1"/>
</dbReference>
<dbReference type="GeneID" id="77468033"/>
<name>A0ABN5JGW0_FUSVA</name>
<reference evidence="2" key="1">
    <citation type="journal article" date="2018" name="MSphere">
        <title>Fusobacterium Genomics Using MinION and Illumina Sequencing Enables Genome Completion and Correction.</title>
        <authorList>
            <person name="Todd S.M."/>
            <person name="Settlage R.E."/>
            <person name="Lahmers K.K."/>
            <person name="Slade D.J."/>
        </authorList>
    </citation>
    <scope>NUCLEOTIDE SEQUENCE [LARGE SCALE GENOMIC DNA]</scope>
    <source>
        <strain evidence="2">ATCC 27725</strain>
    </source>
</reference>
<evidence type="ECO:0000313" key="2">
    <source>
        <dbReference type="Proteomes" id="UP000241238"/>
    </source>
</evidence>
<evidence type="ECO:0000313" key="1">
    <source>
        <dbReference type="EMBL" id="AVQ31255.1"/>
    </source>
</evidence>
<dbReference type="Proteomes" id="UP000241238">
    <property type="component" value="Chromosome"/>
</dbReference>
<protein>
    <submittedName>
        <fullName evidence="1">Helix-turn-helix domain-containing protein</fullName>
    </submittedName>
</protein>
<accession>A0ABN5JGW0</accession>